<gene>
    <name evidence="2" type="ORF">UV05_C0033G0007</name>
</gene>
<sequence>MAGIKSLILHKLVFFSLVLGVFWLIPLADPFYLQITLFSLALVLSLAVVLITMFLIVFVARINGIPLQQLPPLANLYSIITAFFMTLITLNSVNTIHDIKNLTILWGLSLPTFFTSLSSYVFFNVFIYAMFGYMIFRVFRIEGVKERAILTLNLIEIVVFNLLIFNFSAFGVFPLSF</sequence>
<feature type="transmembrane region" description="Helical" evidence="1">
    <location>
        <begin position="148"/>
        <end position="173"/>
    </location>
</feature>
<dbReference type="AlphaFoldDB" id="A0A0G0Z2Y2"/>
<keyword evidence="1" id="KW-1133">Transmembrane helix</keyword>
<organism evidence="2 3">
    <name type="scientific">candidate division CPR1 bacterium GW2011_GWA2_42_17</name>
    <dbReference type="NCBI Taxonomy" id="1618341"/>
    <lineage>
        <taxon>Bacteria</taxon>
        <taxon>candidate division CPR1</taxon>
    </lineage>
</organism>
<evidence type="ECO:0000256" key="1">
    <source>
        <dbReference type="SAM" id="Phobius"/>
    </source>
</evidence>
<keyword evidence="1" id="KW-0472">Membrane</keyword>
<proteinExistence type="predicted"/>
<name>A0A0G0Z2Y2_9BACT</name>
<feature type="transmembrane region" description="Helical" evidence="1">
    <location>
        <begin position="7"/>
        <end position="25"/>
    </location>
</feature>
<feature type="transmembrane region" description="Helical" evidence="1">
    <location>
        <begin position="31"/>
        <end position="60"/>
    </location>
</feature>
<protein>
    <submittedName>
        <fullName evidence="2">Uncharacterized protein</fullName>
    </submittedName>
</protein>
<feature type="transmembrane region" description="Helical" evidence="1">
    <location>
        <begin position="72"/>
        <end position="93"/>
    </location>
</feature>
<reference evidence="2 3" key="1">
    <citation type="journal article" date="2015" name="Nature">
        <title>rRNA introns, odd ribosomes, and small enigmatic genomes across a large radiation of phyla.</title>
        <authorList>
            <person name="Brown C.T."/>
            <person name="Hug L.A."/>
            <person name="Thomas B.C."/>
            <person name="Sharon I."/>
            <person name="Castelle C.J."/>
            <person name="Singh A."/>
            <person name="Wilkins M.J."/>
            <person name="Williams K.H."/>
            <person name="Banfield J.F."/>
        </authorList>
    </citation>
    <scope>NUCLEOTIDE SEQUENCE [LARGE SCALE GENOMIC DNA]</scope>
</reference>
<dbReference type="EMBL" id="LCCZ01000033">
    <property type="protein sequence ID" value="KKS43095.1"/>
    <property type="molecule type" value="Genomic_DNA"/>
</dbReference>
<evidence type="ECO:0000313" key="3">
    <source>
        <dbReference type="Proteomes" id="UP000034875"/>
    </source>
</evidence>
<feature type="transmembrane region" description="Helical" evidence="1">
    <location>
        <begin position="113"/>
        <end position="136"/>
    </location>
</feature>
<keyword evidence="1" id="KW-0812">Transmembrane</keyword>
<dbReference type="Proteomes" id="UP000034875">
    <property type="component" value="Unassembled WGS sequence"/>
</dbReference>
<evidence type="ECO:0000313" key="2">
    <source>
        <dbReference type="EMBL" id="KKS43095.1"/>
    </source>
</evidence>
<comment type="caution">
    <text evidence="2">The sequence shown here is derived from an EMBL/GenBank/DDBJ whole genome shotgun (WGS) entry which is preliminary data.</text>
</comment>
<accession>A0A0G0Z2Y2</accession>